<evidence type="ECO:0000313" key="1">
    <source>
        <dbReference type="EMBL" id="RGE46148.1"/>
    </source>
</evidence>
<protein>
    <submittedName>
        <fullName evidence="1">Uncharacterized protein</fullName>
    </submittedName>
</protein>
<organism evidence="1 2">
    <name type="scientific">Comamonas testosteroni</name>
    <name type="common">Pseudomonas testosteroni</name>
    <dbReference type="NCBI Taxonomy" id="285"/>
    <lineage>
        <taxon>Bacteria</taxon>
        <taxon>Pseudomonadati</taxon>
        <taxon>Pseudomonadota</taxon>
        <taxon>Betaproteobacteria</taxon>
        <taxon>Burkholderiales</taxon>
        <taxon>Comamonadaceae</taxon>
        <taxon>Comamonas</taxon>
    </lineage>
</organism>
<dbReference type="OrthoDB" id="8795417at2"/>
<name>A0A373FPS6_COMTE</name>
<sequence>MDRHPTLHAQTLVDAEPDLCPLCGLRHMPEPAAALAPVRDDLLDKATLELLRITANAWAPLAADTGYAPMPLDTRVKIVQLRNDFAALSSKGRFVSAENQEWFSLPQRWRMALLLLCGVDGESMAELSSREFVEMPPPERQAIKSELRLAKRLFSRLVALTSKW</sequence>
<dbReference type="Proteomes" id="UP000261948">
    <property type="component" value="Unassembled WGS sequence"/>
</dbReference>
<accession>A0A373FPS6</accession>
<reference evidence="1 2" key="1">
    <citation type="submission" date="2018-08" db="EMBL/GenBank/DDBJ databases">
        <title>Comamonas testosteroni strain SWCO2.</title>
        <authorList>
            <person name="Jiang N."/>
            <person name="Zhang X.Z."/>
        </authorList>
    </citation>
    <scope>NUCLEOTIDE SEQUENCE [LARGE SCALE GENOMIC DNA]</scope>
    <source>
        <strain evidence="1 2">SWCO2</strain>
    </source>
</reference>
<keyword evidence="2" id="KW-1185">Reference proteome</keyword>
<dbReference type="EMBL" id="QURR01000004">
    <property type="protein sequence ID" value="RGE46148.1"/>
    <property type="molecule type" value="Genomic_DNA"/>
</dbReference>
<dbReference type="AlphaFoldDB" id="A0A373FPS6"/>
<comment type="caution">
    <text evidence="1">The sequence shown here is derived from an EMBL/GenBank/DDBJ whole genome shotgun (WGS) entry which is preliminary data.</text>
</comment>
<evidence type="ECO:0000313" key="2">
    <source>
        <dbReference type="Proteomes" id="UP000261948"/>
    </source>
</evidence>
<proteinExistence type="predicted"/>
<gene>
    <name evidence="1" type="ORF">DZC30_05105</name>
</gene>